<keyword evidence="2" id="KW-1185">Reference proteome</keyword>
<dbReference type="AlphaFoldDB" id="A0AAV7KSQ2"/>
<sequence length="176" mass="19349">MATLNIRKVHFCQFVKAASRSDVQQAQGGSKFVRSIQVEEAVTFRMHKTPKSSCIKCTKIANPNFFSHVVLTDIDIVEQTTPVPGRLPGAALRRSSTTAQRESGAVSAANATFQKSSTSWVTMVCDLSSLDCRNFDIPLTSVFDSDCPFTKRESILTLDRVRKELPGAAAFTRTET</sequence>
<gene>
    <name evidence="1" type="ORF">NDU88_001161</name>
</gene>
<name>A0AAV7KSQ2_PLEWA</name>
<proteinExistence type="predicted"/>
<comment type="caution">
    <text evidence="1">The sequence shown here is derived from an EMBL/GenBank/DDBJ whole genome shotgun (WGS) entry which is preliminary data.</text>
</comment>
<reference evidence="1" key="1">
    <citation type="journal article" date="2022" name="bioRxiv">
        <title>Sequencing and chromosome-scale assembly of the giantPleurodeles waltlgenome.</title>
        <authorList>
            <person name="Brown T."/>
            <person name="Elewa A."/>
            <person name="Iarovenko S."/>
            <person name="Subramanian E."/>
            <person name="Araus A.J."/>
            <person name="Petzold A."/>
            <person name="Susuki M."/>
            <person name="Suzuki K.-i.T."/>
            <person name="Hayashi T."/>
            <person name="Toyoda A."/>
            <person name="Oliveira C."/>
            <person name="Osipova E."/>
            <person name="Leigh N.D."/>
            <person name="Simon A."/>
            <person name="Yun M.H."/>
        </authorList>
    </citation>
    <scope>NUCLEOTIDE SEQUENCE</scope>
    <source>
        <strain evidence="1">20211129_DDA</strain>
        <tissue evidence="1">Liver</tissue>
    </source>
</reference>
<accession>A0AAV7KSQ2</accession>
<organism evidence="1 2">
    <name type="scientific">Pleurodeles waltl</name>
    <name type="common">Iberian ribbed newt</name>
    <dbReference type="NCBI Taxonomy" id="8319"/>
    <lineage>
        <taxon>Eukaryota</taxon>
        <taxon>Metazoa</taxon>
        <taxon>Chordata</taxon>
        <taxon>Craniata</taxon>
        <taxon>Vertebrata</taxon>
        <taxon>Euteleostomi</taxon>
        <taxon>Amphibia</taxon>
        <taxon>Batrachia</taxon>
        <taxon>Caudata</taxon>
        <taxon>Salamandroidea</taxon>
        <taxon>Salamandridae</taxon>
        <taxon>Pleurodelinae</taxon>
        <taxon>Pleurodeles</taxon>
    </lineage>
</organism>
<dbReference type="EMBL" id="JANPWB010000016">
    <property type="protein sequence ID" value="KAJ1080974.1"/>
    <property type="molecule type" value="Genomic_DNA"/>
</dbReference>
<evidence type="ECO:0000313" key="2">
    <source>
        <dbReference type="Proteomes" id="UP001066276"/>
    </source>
</evidence>
<protein>
    <submittedName>
        <fullName evidence="1">Uncharacterized protein</fullName>
    </submittedName>
</protein>
<evidence type="ECO:0000313" key="1">
    <source>
        <dbReference type="EMBL" id="KAJ1080974.1"/>
    </source>
</evidence>
<dbReference type="Proteomes" id="UP001066276">
    <property type="component" value="Chromosome 12"/>
</dbReference>